<dbReference type="RefSeq" id="WP_328776097.1">
    <property type="nucleotide sequence ID" value="NZ_CP108057.1"/>
</dbReference>
<dbReference type="InterPro" id="IPR000794">
    <property type="entry name" value="Beta-ketoacyl_synthase"/>
</dbReference>
<dbReference type="EMBL" id="CP108057">
    <property type="protein sequence ID" value="WUO47343.1"/>
    <property type="molecule type" value="Genomic_DNA"/>
</dbReference>
<evidence type="ECO:0000313" key="7">
    <source>
        <dbReference type="Proteomes" id="UP001432075"/>
    </source>
</evidence>
<evidence type="ECO:0000256" key="3">
    <source>
        <dbReference type="ARBA" id="ARBA00023315"/>
    </source>
</evidence>
<comment type="similarity">
    <text evidence="1 4">Belongs to the thiolase-like superfamily. Beta-ketoacyl-ACP synthases family.</text>
</comment>
<sequence>MSRRVVITGIGVVAPGGTGGRDQFWSLLTEGRTATRPISLFDASSFRSRIAAEVDFDPAGSGLSPQEIRRMDRAAQFAVVSAREAVADSGLSMADLDPYRTGVTIGSAVGATTGLDVEYAVVSDGGSKWHVDHEYAVPHLFNHFVPSSFATEVAWAVGAQGPSAVVSTGCTSGLDSVGHAVELIREGSADVMIAGATDAPISPISVACFDAIKATSPRNDDAAHASRPFDRTRNGFVLGEGSAVFVLEELGRARARGAHVYAEIAGFASRSNAFHMTGLRADGKEMAEAIRISLAEARMDGTAVDYINAHGSGTKQNDRHETTAFKRALGEHAYEVPVSSIKSMIGHSLGAIGSLEIAASALAIEHGVVPPTANLHEPDPECDLDYTPVTAREGRIDTVLSVGSGFGGFQSAMVLTRPERRAAA</sequence>
<dbReference type="PROSITE" id="PS00606">
    <property type="entry name" value="KS3_1"/>
    <property type="match status" value="1"/>
</dbReference>
<dbReference type="Pfam" id="PF02801">
    <property type="entry name" value="Ketoacyl-synt_C"/>
    <property type="match status" value="1"/>
</dbReference>
<keyword evidence="7" id="KW-1185">Reference proteome</keyword>
<dbReference type="PANTHER" id="PTHR11712">
    <property type="entry name" value="POLYKETIDE SYNTHASE-RELATED"/>
    <property type="match status" value="1"/>
</dbReference>
<evidence type="ECO:0000256" key="2">
    <source>
        <dbReference type="ARBA" id="ARBA00022679"/>
    </source>
</evidence>
<reference evidence="6" key="1">
    <citation type="submission" date="2022-10" db="EMBL/GenBank/DDBJ databases">
        <title>The complete genomes of actinobacterial strains from the NBC collection.</title>
        <authorList>
            <person name="Joergensen T.S."/>
            <person name="Alvarez Arevalo M."/>
            <person name="Sterndorff E.B."/>
            <person name="Faurdal D."/>
            <person name="Vuksanovic O."/>
            <person name="Mourched A.-S."/>
            <person name="Charusanti P."/>
            <person name="Shaw S."/>
            <person name="Blin K."/>
            <person name="Weber T."/>
        </authorList>
    </citation>
    <scope>NUCLEOTIDE SEQUENCE</scope>
    <source>
        <strain evidence="6">NBC_00283</strain>
    </source>
</reference>
<dbReference type="InterPro" id="IPR014030">
    <property type="entry name" value="Ketoacyl_synth_N"/>
</dbReference>
<dbReference type="InterPro" id="IPR020841">
    <property type="entry name" value="PKS_Beta-ketoAc_synthase_dom"/>
</dbReference>
<dbReference type="Gene3D" id="3.40.47.10">
    <property type="match status" value="2"/>
</dbReference>
<evidence type="ECO:0000256" key="1">
    <source>
        <dbReference type="ARBA" id="ARBA00008467"/>
    </source>
</evidence>
<proteinExistence type="inferred from homology"/>
<protein>
    <submittedName>
        <fullName evidence="6">Beta-ketoacyl-[acyl-carrier-protein] synthase family protein</fullName>
    </submittedName>
</protein>
<dbReference type="SMART" id="SM00825">
    <property type="entry name" value="PKS_KS"/>
    <property type="match status" value="1"/>
</dbReference>
<evidence type="ECO:0000259" key="5">
    <source>
        <dbReference type="PROSITE" id="PS52004"/>
    </source>
</evidence>
<dbReference type="Proteomes" id="UP001432075">
    <property type="component" value="Chromosome"/>
</dbReference>
<dbReference type="Pfam" id="PF00109">
    <property type="entry name" value="ketoacyl-synt"/>
    <property type="match status" value="1"/>
</dbReference>
<gene>
    <name evidence="6" type="ORF">OHU17_16600</name>
</gene>
<dbReference type="CDD" id="cd00834">
    <property type="entry name" value="KAS_I_II"/>
    <property type="match status" value="1"/>
</dbReference>
<dbReference type="PANTHER" id="PTHR11712:SF336">
    <property type="entry name" value="3-OXOACYL-[ACYL-CARRIER-PROTEIN] SYNTHASE, MITOCHONDRIAL"/>
    <property type="match status" value="1"/>
</dbReference>
<dbReference type="InterPro" id="IPR014031">
    <property type="entry name" value="Ketoacyl_synth_C"/>
</dbReference>
<feature type="domain" description="Ketosynthase family 3 (KS3)" evidence="5">
    <location>
        <begin position="2"/>
        <end position="417"/>
    </location>
</feature>
<dbReference type="InterPro" id="IPR016039">
    <property type="entry name" value="Thiolase-like"/>
</dbReference>
<organism evidence="6 7">
    <name type="scientific">Streptomyces goshikiensis</name>
    <dbReference type="NCBI Taxonomy" id="1942"/>
    <lineage>
        <taxon>Bacteria</taxon>
        <taxon>Bacillati</taxon>
        <taxon>Actinomycetota</taxon>
        <taxon>Actinomycetes</taxon>
        <taxon>Kitasatosporales</taxon>
        <taxon>Streptomycetaceae</taxon>
        <taxon>Streptomyces</taxon>
    </lineage>
</organism>
<dbReference type="PROSITE" id="PS52004">
    <property type="entry name" value="KS3_2"/>
    <property type="match status" value="1"/>
</dbReference>
<keyword evidence="2 4" id="KW-0808">Transferase</keyword>
<dbReference type="SUPFAM" id="SSF53901">
    <property type="entry name" value="Thiolase-like"/>
    <property type="match status" value="1"/>
</dbReference>
<dbReference type="NCBIfam" id="NF005589">
    <property type="entry name" value="PRK07314.1"/>
    <property type="match status" value="1"/>
</dbReference>
<evidence type="ECO:0000313" key="6">
    <source>
        <dbReference type="EMBL" id="WUO47343.1"/>
    </source>
</evidence>
<dbReference type="InterPro" id="IPR018201">
    <property type="entry name" value="Ketoacyl_synth_AS"/>
</dbReference>
<name>A0ABZ1RL27_9ACTN</name>
<evidence type="ECO:0000256" key="4">
    <source>
        <dbReference type="RuleBase" id="RU003694"/>
    </source>
</evidence>
<accession>A0ABZ1RL27</accession>
<keyword evidence="3" id="KW-0012">Acyltransferase</keyword>